<dbReference type="GO" id="GO:0046486">
    <property type="term" value="P:glycerolipid metabolic process"/>
    <property type="evidence" value="ECO:0007669"/>
    <property type="project" value="UniProtKB-ARBA"/>
</dbReference>
<feature type="domain" description="Protein kinase" evidence="6">
    <location>
        <begin position="297"/>
        <end position="585"/>
    </location>
</feature>
<dbReference type="InterPro" id="IPR019734">
    <property type="entry name" value="TPR_rpt"/>
</dbReference>
<dbReference type="PANTHER" id="PTHR46082">
    <property type="entry name" value="ATP/GTP-BINDING PROTEIN-RELATED"/>
    <property type="match status" value="1"/>
</dbReference>
<dbReference type="GO" id="GO:0007166">
    <property type="term" value="P:cell surface receptor signaling pathway"/>
    <property type="evidence" value="ECO:0007669"/>
    <property type="project" value="InterPro"/>
</dbReference>
<comment type="caution">
    <text evidence="3">Lacks conserved residue(s) required for the propagation of feature annotation.</text>
</comment>
<dbReference type="InterPro" id="IPR059179">
    <property type="entry name" value="MLKL-like_MCAfunc"/>
</dbReference>
<dbReference type="PROSITE" id="PS50011">
    <property type="entry name" value="PROTEIN_KINASE_DOM"/>
    <property type="match status" value="1"/>
</dbReference>
<feature type="compositionally biased region" description="Low complexity" evidence="5">
    <location>
        <begin position="50"/>
        <end position="59"/>
    </location>
</feature>
<dbReference type="Gene3D" id="1.25.40.10">
    <property type="entry name" value="Tetratricopeptide repeat domain"/>
    <property type="match status" value="4"/>
</dbReference>
<feature type="domain" description="PNPLA" evidence="7">
    <location>
        <begin position="656"/>
        <end position="856"/>
    </location>
</feature>
<dbReference type="PRINTS" id="PR00381">
    <property type="entry name" value="KINESINLIGHT"/>
</dbReference>
<dbReference type="InterPro" id="IPR000719">
    <property type="entry name" value="Prot_kinase_dom"/>
</dbReference>
<organism evidence="8 9">
    <name type="scientific">Thanatephorus cucumeris (strain AG1-IB / isolate 7/3/14)</name>
    <name type="common">Lettuce bottom rot fungus</name>
    <name type="synonym">Rhizoctonia solani</name>
    <dbReference type="NCBI Taxonomy" id="1108050"/>
    <lineage>
        <taxon>Eukaryota</taxon>
        <taxon>Fungi</taxon>
        <taxon>Dikarya</taxon>
        <taxon>Basidiomycota</taxon>
        <taxon>Agaricomycotina</taxon>
        <taxon>Agaricomycetes</taxon>
        <taxon>Cantharellales</taxon>
        <taxon>Ceratobasidiaceae</taxon>
        <taxon>Rhizoctonia</taxon>
        <taxon>Rhizoctonia solani AG-1</taxon>
    </lineage>
</organism>
<evidence type="ECO:0000313" key="8">
    <source>
        <dbReference type="EMBL" id="CCO33379.1"/>
    </source>
</evidence>
<evidence type="ECO:0000256" key="5">
    <source>
        <dbReference type="SAM" id="MobiDB-lite"/>
    </source>
</evidence>
<dbReference type="SUPFAM" id="SSF52151">
    <property type="entry name" value="FabD/lysophospholipase-like"/>
    <property type="match status" value="1"/>
</dbReference>
<evidence type="ECO:0000313" key="9">
    <source>
        <dbReference type="Proteomes" id="UP000012065"/>
    </source>
</evidence>
<feature type="region of interest" description="Disordered" evidence="5">
    <location>
        <begin position="1"/>
        <end position="68"/>
    </location>
</feature>
<dbReference type="Pfam" id="PF01734">
    <property type="entry name" value="Patatin"/>
    <property type="match status" value="1"/>
</dbReference>
<protein>
    <submittedName>
        <fullName evidence="8">Nephrocystin-3</fullName>
    </submittedName>
</protein>
<comment type="similarity">
    <text evidence="1">Belongs to the protein kinase superfamily. TKL Ser/Thr protein kinase family. ROCO subfamily.</text>
</comment>
<feature type="compositionally biased region" description="Polar residues" evidence="5">
    <location>
        <begin position="39"/>
        <end position="48"/>
    </location>
</feature>
<comment type="caution">
    <text evidence="8">The sequence shown here is derived from an EMBL/GenBank/DDBJ whole genome shotgun (WGS) entry which is preliminary data.</text>
</comment>
<dbReference type="Pfam" id="PF13424">
    <property type="entry name" value="TPR_12"/>
    <property type="match status" value="6"/>
</dbReference>
<evidence type="ECO:0000256" key="3">
    <source>
        <dbReference type="PROSITE-ProRule" id="PRU01161"/>
    </source>
</evidence>
<dbReference type="InterPro" id="IPR011009">
    <property type="entry name" value="Kinase-like_dom_sf"/>
</dbReference>
<dbReference type="PROSITE" id="PS51635">
    <property type="entry name" value="PNPLA"/>
    <property type="match status" value="1"/>
</dbReference>
<keyword evidence="4" id="KW-0175">Coiled coil</keyword>
<dbReference type="GO" id="GO:0043531">
    <property type="term" value="F:ADP binding"/>
    <property type="evidence" value="ECO:0007669"/>
    <property type="project" value="InterPro"/>
</dbReference>
<reference evidence="8 9" key="1">
    <citation type="journal article" date="2013" name="J. Biotechnol.">
        <title>Establishment and interpretation of the genome sequence of the phytopathogenic fungus Rhizoctonia solani AG1-IB isolate 7/3/14.</title>
        <authorList>
            <person name="Wibberg D.W."/>
            <person name="Jelonek L.J."/>
            <person name="Rupp O.R."/>
            <person name="Hennig M.H."/>
            <person name="Eikmeyer F.E."/>
            <person name="Goesmann A.G."/>
            <person name="Hartmann A.H."/>
            <person name="Borriss R.B."/>
            <person name="Grosch R.G."/>
            <person name="Puehler A.P."/>
            <person name="Schlueter A.S."/>
        </authorList>
    </citation>
    <scope>NUCLEOTIDE SEQUENCE [LARGE SCALE GENOMIC DNA]</scope>
    <source>
        <strain evidence="9">AG1-IB / isolate 7/3/14</strain>
    </source>
</reference>
<dbReference type="Gene3D" id="1.20.930.20">
    <property type="entry name" value="Adaptor protein Cbl, N-terminal domain"/>
    <property type="match status" value="1"/>
</dbReference>
<dbReference type="InterPro" id="IPR036537">
    <property type="entry name" value="Adaptor_Cbl_N_dom_sf"/>
</dbReference>
<dbReference type="EMBL" id="CAOJ01011427">
    <property type="protein sequence ID" value="CCO33379.1"/>
    <property type="molecule type" value="Genomic_DNA"/>
</dbReference>
<keyword evidence="2" id="KW-0443">Lipid metabolism</keyword>
<dbReference type="Pfam" id="PF13374">
    <property type="entry name" value="TPR_10"/>
    <property type="match status" value="1"/>
</dbReference>
<feature type="compositionally biased region" description="Low complexity" evidence="5">
    <location>
        <begin position="17"/>
        <end position="31"/>
    </location>
</feature>
<dbReference type="SUPFAM" id="SSF56112">
    <property type="entry name" value="Protein kinase-like (PK-like)"/>
    <property type="match status" value="1"/>
</dbReference>
<dbReference type="Pfam" id="PF07714">
    <property type="entry name" value="PK_Tyr_Ser-Thr"/>
    <property type="match status" value="1"/>
</dbReference>
<dbReference type="GO" id="GO:0004672">
    <property type="term" value="F:protein kinase activity"/>
    <property type="evidence" value="ECO:0007669"/>
    <property type="project" value="InterPro"/>
</dbReference>
<name>M5C1W5_THACB</name>
<dbReference type="InterPro" id="IPR016035">
    <property type="entry name" value="Acyl_Trfase/lysoPLipase"/>
</dbReference>
<evidence type="ECO:0000256" key="2">
    <source>
        <dbReference type="ARBA" id="ARBA00023098"/>
    </source>
</evidence>
<dbReference type="SMART" id="SM00028">
    <property type="entry name" value="TPR"/>
    <property type="match status" value="11"/>
</dbReference>
<dbReference type="Gene3D" id="3.40.1090.10">
    <property type="entry name" value="Cytosolic phospholipase A2 catalytic domain"/>
    <property type="match status" value="1"/>
</dbReference>
<dbReference type="InterPro" id="IPR011990">
    <property type="entry name" value="TPR-like_helical_dom_sf"/>
</dbReference>
<dbReference type="GO" id="GO:0005524">
    <property type="term" value="F:ATP binding"/>
    <property type="evidence" value="ECO:0007669"/>
    <property type="project" value="InterPro"/>
</dbReference>
<feature type="coiled-coil region" evidence="4">
    <location>
        <begin position="145"/>
        <end position="172"/>
    </location>
</feature>
<dbReference type="HOGENOM" id="CLU_233904_0_0_1"/>
<dbReference type="InterPro" id="IPR002641">
    <property type="entry name" value="PNPLA_dom"/>
</dbReference>
<proteinExistence type="inferred from homology"/>
<sequence>MIVRRRSTSSKGISGDTGETGTAGSTNASGGRAPAINIHGTSSESLPAQASRSRASSASHPPTPENETQALESLGVQCTLSLAQVVAEIAPVPCIGPLVGCLTAVFQAVERSRVNKDQWKLLQGRCVMVMRIAGVQVTNNGHHHYPGLKEAAEQLEQTLKTIQERVEHYNQMNEVLSFLLYQTISDEIQSLFGDLDSCLGLFSKQESQKLEHLKTELGRMNMNIDAIGSNSEQILLNTNRVVDALQRVLEDKSSILQAPSTTTQASFDNAQQIVRTILAVTKLQLPPRLLLGRQCIPDTNIPIKTGLTCDVYLASFLGGEKVAKKVFRIGMSYKAYVEKYATRFLRIANLWCDLRSEYTLPFYGIGMESFEQNDHFQLYMVSPLMSNFDAMTYLSKYRSSPGIKKGILRIITDAAKGLQYLHNRTPPVVHSGMKGDNVLITDSGGAILGGFGLTKALESVENTKLPPAVMTGRTESQRWLAPEMFVDDPPLRTPCDVWGWAMAALEIISGSILYHMHRQAMNIILKVNEGPPRRKDYAGFNRYAHRPDETWALLERCWAKESESRPTMDEIVKELKGIAGMEDVIIKINKPYAAAAMFVKFAYTSRLLLMKRQCLVAGTKVQISGKSWPRSPPPSRINYRTNMSNSNASDKGINILCIDSGGVRGLSALLLLEEIMKRIQRLEKLDHPPCPYEYFDMIAGTGTGAIQACMIGRLRMPISSAIESYAHLAKEVFAERKRIGAGTFKTTKLKDSLRRLIQSAIGNPDEPMMETDSASAGCKTLVFAISRHSMRAGLPTAFRSYAVNANEGPKCTIWETLCATMAHPDLFKSFNVGGSLLKQSFVDASLGCSNPLDHVLAEAKRICLPTVAIEAMKGIAEDAEKVAEVMARRFSSANGVYYRLSVDQGMQSVDADRWDQRDEVAEHTRAYMRMSVVMEAIDKAAESIKLRKPNLSTSQIDGVIQVNTPHANDLGTTTMIRSCPTPSPFFTGHKSELRKTESCIVRSNAGQNVCVVYGLGGSGKTQMVLKVIEITRSKWEEVVYIDASNQQSIHNELKDVAIVKKVGDTHQSALQWLESNRRPWLLVYDNADDSSVPMRDYIPRCNHGSVIITTRLPGMASLARGPSSECRMSSMEPEDALTLLLKCARLLDIDVCSKELEDARALVQPQELDYFTLAVVHAGSFIGHSPHMSVTEYRSLLHNQQQKALEAYGNLASAVKVDDYPHTVYTAWAMCYNAISPPAQELLCLMAYLHHTGITVDIFRRAATTIMSYKPKLPTTPSEDIALEKLRTLLGPLITSDQLWDGLQFTQIIGEVVSRSLLEYDRMNQAYRMHQLVQSWVRGAAPYGADVAAECARTLLSVSASSCADESLESVMFQMSLTLHVDKVVSEPPTMIGVNHAVGLYDVYATKGQWKKAEGLQTYVQEAFKRTLGEEHPNTLKISNDLALAYSELGRFKDARSLHAQVLDTQRRVLGSDYPDTLGSMSNLALGYFKLGHFEDAKVLQSQALDAHRRVLGSEHPDTITNVANLAVVYSELGRLEDAMALHAQVLDTRNRVLGSGHPDTLSSMNNLANAYSRLGRYEDARALHAQVLDTRNRVLGSDHPHTLASMSNLANAYFELGQLEDAVALHAQILDTQRRVLGSDHPDTLKSMNNLAIAYPGLGRLEDAMALHAQVLDTRKRVLGSDHPDTFGSMSNLAIAYSRLGRSEDATALHAQALDICMRVLGSDHPHTLSSMNNLAIAYSRLGRYEDARALHAQVLDTRNRVLGNDHPDTLGSMSNLVNTYSRLSRFEDARALYAQMLDTQRRVLGSDHPDTLTSMNNLASAYSGMGRFEDARALYVQVLDTCMRVLGSDHPHTLASMGNLASAYFDLGQSEDARALHAQALAIRKRVLGSDHPDTLTSMSGLANAYSDLGQSEDAMALHAQALDIRKRVLGSNHPDTLLSIYNLSIEYLKLGRSYEAESLNIRVDDFARVFGERHPNTNSTRFLVQTIQNLRKRTLGAS</sequence>
<dbReference type="InterPro" id="IPR027417">
    <property type="entry name" value="P-loop_NTPase"/>
</dbReference>
<dbReference type="CDD" id="cd21037">
    <property type="entry name" value="MLKL_NTD"/>
    <property type="match status" value="1"/>
</dbReference>
<gene>
    <name evidence="8" type="ORF">BN14_07454</name>
</gene>
<dbReference type="InterPro" id="IPR002182">
    <property type="entry name" value="NB-ARC"/>
</dbReference>
<dbReference type="Gene3D" id="3.40.50.300">
    <property type="entry name" value="P-loop containing nucleotide triphosphate hydrolases"/>
    <property type="match status" value="1"/>
</dbReference>
<dbReference type="SUPFAM" id="SSF52540">
    <property type="entry name" value="P-loop containing nucleoside triphosphate hydrolases"/>
    <property type="match status" value="1"/>
</dbReference>
<dbReference type="InterPro" id="IPR001245">
    <property type="entry name" value="Ser-Thr/Tyr_kinase_cat_dom"/>
</dbReference>
<dbReference type="SUPFAM" id="SSF48452">
    <property type="entry name" value="TPR-like"/>
    <property type="match status" value="3"/>
</dbReference>
<dbReference type="PANTHER" id="PTHR46082:SF6">
    <property type="entry name" value="AAA+ ATPASE DOMAIN-CONTAINING PROTEIN-RELATED"/>
    <property type="match status" value="1"/>
</dbReference>
<dbReference type="InterPro" id="IPR053137">
    <property type="entry name" value="NLR-like"/>
</dbReference>
<evidence type="ECO:0000259" key="7">
    <source>
        <dbReference type="PROSITE" id="PS51635"/>
    </source>
</evidence>
<dbReference type="Gene3D" id="1.10.510.10">
    <property type="entry name" value="Transferase(Phosphotransferase) domain 1"/>
    <property type="match status" value="1"/>
</dbReference>
<evidence type="ECO:0000259" key="6">
    <source>
        <dbReference type="PROSITE" id="PS50011"/>
    </source>
</evidence>
<evidence type="ECO:0000256" key="4">
    <source>
        <dbReference type="SAM" id="Coils"/>
    </source>
</evidence>
<evidence type="ECO:0000256" key="1">
    <source>
        <dbReference type="ARBA" id="ARBA00008171"/>
    </source>
</evidence>
<dbReference type="Pfam" id="PF00931">
    <property type="entry name" value="NB-ARC"/>
    <property type="match status" value="1"/>
</dbReference>
<accession>M5C1W5</accession>
<dbReference type="Proteomes" id="UP000012065">
    <property type="component" value="Unassembled WGS sequence"/>
</dbReference>